<proteinExistence type="predicted"/>
<comment type="caution">
    <text evidence="2">The sequence shown here is derived from an EMBL/GenBank/DDBJ whole genome shotgun (WGS) entry which is preliminary data.</text>
</comment>
<evidence type="ECO:0000256" key="1">
    <source>
        <dbReference type="SAM" id="SignalP"/>
    </source>
</evidence>
<evidence type="ECO:0000313" key="2">
    <source>
        <dbReference type="EMBL" id="TIB13496.1"/>
    </source>
</evidence>
<name>A0A4V4M2F8_WALIC</name>
<dbReference type="EMBL" id="SPOF01000014">
    <property type="protein sequence ID" value="TIB13496.1"/>
    <property type="molecule type" value="Genomic_DNA"/>
</dbReference>
<organism evidence="2 3">
    <name type="scientific">Wallemia ichthyophaga</name>
    <dbReference type="NCBI Taxonomy" id="245174"/>
    <lineage>
        <taxon>Eukaryota</taxon>
        <taxon>Fungi</taxon>
        <taxon>Dikarya</taxon>
        <taxon>Basidiomycota</taxon>
        <taxon>Wallemiomycotina</taxon>
        <taxon>Wallemiomycetes</taxon>
        <taxon>Wallemiales</taxon>
        <taxon>Wallemiaceae</taxon>
        <taxon>Wallemia</taxon>
    </lineage>
</organism>
<dbReference type="AlphaFoldDB" id="A0A4V4M2F8"/>
<protein>
    <submittedName>
        <fullName evidence="2">Uncharacterized protein</fullName>
    </submittedName>
</protein>
<reference evidence="2 3" key="1">
    <citation type="submission" date="2019-03" db="EMBL/GenBank/DDBJ databases">
        <title>Sequencing 23 genomes of Wallemia ichthyophaga.</title>
        <authorList>
            <person name="Gostincar C."/>
        </authorList>
    </citation>
    <scope>NUCLEOTIDE SEQUENCE [LARGE SCALE GENOMIC DNA]</scope>
    <source>
        <strain evidence="2 3">EXF-8621</strain>
    </source>
</reference>
<evidence type="ECO:0000313" key="3">
    <source>
        <dbReference type="Proteomes" id="UP000306954"/>
    </source>
</evidence>
<dbReference type="Proteomes" id="UP000306954">
    <property type="component" value="Unassembled WGS sequence"/>
</dbReference>
<accession>A0A4V4M2F8</accession>
<gene>
    <name evidence="2" type="ORF">E3P90_01590</name>
</gene>
<sequence length="156" mass="17468">MFSSSTCTRIMHLSLTNLATLALTITTTLAWSDFYGDVPQNSFSLLIKKALTTDSYQGYNNSIYTSLNTQHYPDNFTPKNQFIVRGNQCFQYVGLPPRDDLDSTPDIKIGLDHCRNLGSSDISLFYKDEEISVSNDDRCEPLSGNDEGGFRCILEA</sequence>
<feature type="chain" id="PRO_5030104990" evidence="1">
    <location>
        <begin position="31"/>
        <end position="156"/>
    </location>
</feature>
<keyword evidence="1" id="KW-0732">Signal</keyword>
<feature type="signal peptide" evidence="1">
    <location>
        <begin position="1"/>
        <end position="30"/>
    </location>
</feature>